<feature type="transmembrane region" description="Helical" evidence="1">
    <location>
        <begin position="270"/>
        <end position="291"/>
    </location>
</feature>
<dbReference type="PROSITE" id="PS51352">
    <property type="entry name" value="THIOREDOXIN_2"/>
    <property type="match status" value="1"/>
</dbReference>
<dbReference type="GO" id="GO:0016491">
    <property type="term" value="F:oxidoreductase activity"/>
    <property type="evidence" value="ECO:0007669"/>
    <property type="project" value="InterPro"/>
</dbReference>
<keyword evidence="1" id="KW-0812">Transmembrane</keyword>
<dbReference type="InterPro" id="IPR036249">
    <property type="entry name" value="Thioredoxin-like_sf"/>
</dbReference>
<feature type="domain" description="Thioredoxin" evidence="2">
    <location>
        <begin position="54"/>
        <end position="206"/>
    </location>
</feature>
<reference evidence="3 4" key="1">
    <citation type="submission" date="2016-06" db="EMBL/GenBank/DDBJ databases">
        <authorList>
            <person name="Kjaerup R.B."/>
            <person name="Dalgaard T.S."/>
            <person name="Juul-Madsen H.R."/>
        </authorList>
    </citation>
    <scope>NUCLEOTIDE SEQUENCE [LARGE SCALE GENOMIC DNA]</scope>
    <source>
        <strain evidence="3 4">DSM 43818</strain>
    </source>
</reference>
<evidence type="ECO:0000313" key="3">
    <source>
        <dbReference type="EMBL" id="SCL21642.1"/>
    </source>
</evidence>
<evidence type="ECO:0000259" key="2">
    <source>
        <dbReference type="PROSITE" id="PS51352"/>
    </source>
</evidence>
<keyword evidence="1" id="KW-0472">Membrane</keyword>
<evidence type="ECO:0000313" key="4">
    <source>
        <dbReference type="Proteomes" id="UP000199699"/>
    </source>
</evidence>
<keyword evidence="1" id="KW-1133">Transmembrane helix</keyword>
<proteinExistence type="predicted"/>
<dbReference type="AlphaFoldDB" id="A0A1C6RWM9"/>
<dbReference type="EMBL" id="FMHT01000003">
    <property type="protein sequence ID" value="SCL21642.1"/>
    <property type="molecule type" value="Genomic_DNA"/>
</dbReference>
<gene>
    <name evidence="3" type="ORF">GA0070616_2349</name>
</gene>
<sequence length="293" mass="31829">MTRTEIPVTRTEIPVTQTEVPMTQTHAEAGRRYRFDTFRTALLLDDLTFGPDAPGPGDPVPAFDLPVVGGGRVRSDDLGPHPVLLVFGSRTCPVTESAGPVLRSLHAEYGDRVRFVLVNTREAHPGDTIGQPRTPAEKWRHAENLRRHHRLPFEVATDDIDGTLHRAVSPKPNSAYLLDPDGVIRFRAHWANDERGLRAALADLTAGRRPRRGRSRAMVGPLLRAVGHLPGVVRAAGAKVERDVWLAAPPLALLGRLSVLFGRLPHDRRGSAAAIALGVVGVLTLALALTATR</sequence>
<dbReference type="InterPro" id="IPR013766">
    <property type="entry name" value="Thioredoxin_domain"/>
</dbReference>
<dbReference type="GO" id="GO:0016209">
    <property type="term" value="F:antioxidant activity"/>
    <property type="evidence" value="ECO:0007669"/>
    <property type="project" value="InterPro"/>
</dbReference>
<evidence type="ECO:0000256" key="1">
    <source>
        <dbReference type="SAM" id="Phobius"/>
    </source>
</evidence>
<dbReference type="InterPro" id="IPR000866">
    <property type="entry name" value="AhpC/TSA"/>
</dbReference>
<dbReference type="SUPFAM" id="SSF52833">
    <property type="entry name" value="Thioredoxin-like"/>
    <property type="match status" value="1"/>
</dbReference>
<organism evidence="3 4">
    <name type="scientific">Micromonospora nigra</name>
    <dbReference type="NCBI Taxonomy" id="145857"/>
    <lineage>
        <taxon>Bacteria</taxon>
        <taxon>Bacillati</taxon>
        <taxon>Actinomycetota</taxon>
        <taxon>Actinomycetes</taxon>
        <taxon>Micromonosporales</taxon>
        <taxon>Micromonosporaceae</taxon>
        <taxon>Micromonospora</taxon>
    </lineage>
</organism>
<dbReference type="Proteomes" id="UP000199699">
    <property type="component" value="Unassembled WGS sequence"/>
</dbReference>
<keyword evidence="4" id="KW-1185">Reference proteome</keyword>
<dbReference type="STRING" id="145857.GA0070616_2349"/>
<protein>
    <submittedName>
        <fullName evidence="3">AhpC/TSA family protein</fullName>
    </submittedName>
</protein>
<accession>A0A1C6RWM9</accession>
<name>A0A1C6RWM9_9ACTN</name>
<dbReference type="Pfam" id="PF00578">
    <property type="entry name" value="AhpC-TSA"/>
    <property type="match status" value="1"/>
</dbReference>
<dbReference type="Gene3D" id="3.40.30.10">
    <property type="entry name" value="Glutaredoxin"/>
    <property type="match status" value="1"/>
</dbReference>